<dbReference type="InterPro" id="IPR017459">
    <property type="entry name" value="Glycosyl_Trfase_fam3_N_dom"/>
</dbReference>
<dbReference type="HAMAP" id="MF_00703">
    <property type="entry name" value="Thymid_phosp_2"/>
    <property type="match status" value="1"/>
</dbReference>
<evidence type="ECO:0000259" key="5">
    <source>
        <dbReference type="SMART" id="SM00941"/>
    </source>
</evidence>
<dbReference type="Gene3D" id="3.40.1030.10">
    <property type="entry name" value="Nucleoside phosphorylase/phosphoribosyltransferase catalytic domain"/>
    <property type="match status" value="1"/>
</dbReference>
<dbReference type="GO" id="GO:0005829">
    <property type="term" value="C:cytosol"/>
    <property type="evidence" value="ECO:0007669"/>
    <property type="project" value="TreeGrafter"/>
</dbReference>
<dbReference type="InterPro" id="IPR028579">
    <property type="entry name" value="Thym_Pase_Put"/>
</dbReference>
<feature type="domain" description="Pyrimidine nucleoside phosphorylase C-terminal" evidence="5">
    <location>
        <begin position="437"/>
        <end position="504"/>
    </location>
</feature>
<dbReference type="NCBIfam" id="TIGR02645">
    <property type="entry name" value="ARCH_P_rylase"/>
    <property type="match status" value="1"/>
</dbReference>
<dbReference type="SUPFAM" id="SSF52418">
    <property type="entry name" value="Nucleoside phosphorylase/phosphoribosyltransferase catalytic domain"/>
    <property type="match status" value="1"/>
</dbReference>
<dbReference type="Pfam" id="PF02885">
    <property type="entry name" value="Glycos_trans_3N"/>
    <property type="match status" value="1"/>
</dbReference>
<dbReference type="PROSITE" id="PS00647">
    <property type="entry name" value="THYMID_PHOSPHORYLASE"/>
    <property type="match status" value="1"/>
</dbReference>
<comment type="catalytic activity">
    <reaction evidence="3 4">
        <text>thymidine + phosphate = 2-deoxy-alpha-D-ribose 1-phosphate + thymine</text>
        <dbReference type="Rhea" id="RHEA:16037"/>
        <dbReference type="ChEBI" id="CHEBI:17748"/>
        <dbReference type="ChEBI" id="CHEBI:17821"/>
        <dbReference type="ChEBI" id="CHEBI:43474"/>
        <dbReference type="ChEBI" id="CHEBI:57259"/>
        <dbReference type="EC" id="2.4.2.4"/>
    </reaction>
</comment>
<evidence type="ECO:0000256" key="1">
    <source>
        <dbReference type="ARBA" id="ARBA00022676"/>
    </source>
</evidence>
<evidence type="ECO:0000256" key="3">
    <source>
        <dbReference type="ARBA" id="ARBA00048550"/>
    </source>
</evidence>
<proteinExistence type="inferred from homology"/>
<dbReference type="Gene3D" id="1.20.970.50">
    <property type="match status" value="1"/>
</dbReference>
<dbReference type="InterPro" id="IPR035902">
    <property type="entry name" value="Nuc_phospho_transferase"/>
</dbReference>
<dbReference type="GO" id="GO:0004645">
    <property type="term" value="F:1,4-alpha-oligoglucan phosphorylase activity"/>
    <property type="evidence" value="ECO:0007669"/>
    <property type="project" value="InterPro"/>
</dbReference>
<dbReference type="Pfam" id="PF07831">
    <property type="entry name" value="PYNP_C"/>
    <property type="match status" value="1"/>
</dbReference>
<keyword evidence="2 4" id="KW-0808">Transferase</keyword>
<dbReference type="SUPFAM" id="SSF54680">
    <property type="entry name" value="Pyrimidine nucleoside phosphorylase C-terminal domain"/>
    <property type="match status" value="1"/>
</dbReference>
<dbReference type="SMART" id="SM00941">
    <property type="entry name" value="PYNP_C"/>
    <property type="match status" value="1"/>
</dbReference>
<evidence type="ECO:0000256" key="4">
    <source>
        <dbReference type="HAMAP-Rule" id="MF_00703"/>
    </source>
</evidence>
<dbReference type="InterPro" id="IPR000312">
    <property type="entry name" value="Glycosyl_Trfase_fam3"/>
</dbReference>
<gene>
    <name evidence="6" type="ORF">EV671_101656</name>
</gene>
<evidence type="ECO:0000313" key="6">
    <source>
        <dbReference type="EMBL" id="TCU94634.1"/>
    </source>
</evidence>
<dbReference type="SUPFAM" id="SSF47648">
    <property type="entry name" value="Nucleoside phosphorylase/phosphoribosyltransferase N-terminal domain"/>
    <property type="match status" value="1"/>
</dbReference>
<dbReference type="GO" id="GO:0006206">
    <property type="term" value="P:pyrimidine nucleobase metabolic process"/>
    <property type="evidence" value="ECO:0007669"/>
    <property type="project" value="InterPro"/>
</dbReference>
<sequence length="510" mass="53489">MSQPVLPTPRGDGSLLLRRIGIDTLQESVVYMHADCHVCRSEGFEAQARVEVHLNGRAIIATLNVVDPGLLAVDEAGLSNSAWRALNAAAGDRATVSHAPALDSMSQVRAKIYGNRLDAPAFDAIVADVAAGRYPDIHIAAFLSACAGGRMNVQETIALTRAMVAAGERIDWGRAPIADKHCVGGLPGNRTTPIVVAIVAAAGLTMPKTSSRAITSPAGTADVMETLTRVDLDVTAMRRVVEREGGCLVWGGALTLSPADDVLIRVERPLDLDSDAQLVASVLSKKIAAGATHALIDIPVGPTAKVRSDEDFLRLQRLIEQVADANGLNLRVLRTHGGQPVGRGIGPALEAHDVLAVLRGAAHAPVDLRMRALALAAHLLEFCGHSRPGQGQSEAWRLLDSGAAWAKFQAICEAQGGLREPALAPLREPVLAASAGYVAAIDNRRLARVAKLAGAPSAAAAGLELHVRLGDDVEAGQPLFTLHAQAPGELAYARRYHDAHPAIALEGHPA</sequence>
<keyword evidence="1 4" id="KW-0328">Glycosyltransferase</keyword>
<dbReference type="NCBIfam" id="NF003338">
    <property type="entry name" value="PRK04350.1"/>
    <property type="match status" value="1"/>
</dbReference>
<dbReference type="EC" id="2.4.2.4" evidence="4"/>
<dbReference type="InterPro" id="IPR036566">
    <property type="entry name" value="PYNP-like_C_sf"/>
</dbReference>
<comment type="similarity">
    <text evidence="4">Belongs to the thymidine/pyrimidine-nucleoside phosphorylase family. Type 2 subfamily.</text>
</comment>
<dbReference type="Pfam" id="PF00591">
    <property type="entry name" value="Glycos_transf_3"/>
    <property type="match status" value="1"/>
</dbReference>
<accession>A0A4R3UXD7</accession>
<comment type="caution">
    <text evidence="6">The sequence shown here is derived from an EMBL/GenBank/DDBJ whole genome shotgun (WGS) entry which is preliminary data.</text>
</comment>
<dbReference type="InterPro" id="IPR000053">
    <property type="entry name" value="Thymidine/pyrmidine_PPase"/>
</dbReference>
<dbReference type="EMBL" id="SMBU01000016">
    <property type="protein sequence ID" value="TCU94634.1"/>
    <property type="molecule type" value="Genomic_DNA"/>
</dbReference>
<dbReference type="Proteomes" id="UP000295110">
    <property type="component" value="Unassembled WGS sequence"/>
</dbReference>
<reference evidence="6 7" key="1">
    <citation type="submission" date="2019-03" db="EMBL/GenBank/DDBJ databases">
        <title>Genomic Encyclopedia of Type Strains, Phase IV (KMG-IV): sequencing the most valuable type-strain genomes for metagenomic binning, comparative biology and taxonomic classification.</title>
        <authorList>
            <person name="Goeker M."/>
        </authorList>
    </citation>
    <scope>NUCLEOTIDE SEQUENCE [LARGE SCALE GENOMIC DNA]</scope>
    <source>
        <strain evidence="6 7">DSM 654</strain>
    </source>
</reference>
<dbReference type="InterPro" id="IPR013466">
    <property type="entry name" value="Thymidine/AMP_Pase"/>
</dbReference>
<name>A0A4R3UXD7_ROSSA</name>
<dbReference type="GO" id="GO:0006213">
    <property type="term" value="P:pyrimidine nucleoside metabolic process"/>
    <property type="evidence" value="ECO:0007669"/>
    <property type="project" value="InterPro"/>
</dbReference>
<evidence type="ECO:0000313" key="7">
    <source>
        <dbReference type="Proteomes" id="UP000295110"/>
    </source>
</evidence>
<dbReference type="PANTHER" id="PTHR10515">
    <property type="entry name" value="THYMIDINE PHOSPHORYLASE"/>
    <property type="match status" value="1"/>
</dbReference>
<dbReference type="InterPro" id="IPR036320">
    <property type="entry name" value="Glycosyl_Trfase_fam3_N_dom_sf"/>
</dbReference>
<dbReference type="AlphaFoldDB" id="A0A4R3UXD7"/>
<dbReference type="InterPro" id="IPR013102">
    <property type="entry name" value="PYNP_C"/>
</dbReference>
<protein>
    <recommendedName>
        <fullName evidence="4">Putative thymidine phosphorylase</fullName>
        <ecNumber evidence="4">2.4.2.4</ecNumber>
    </recommendedName>
    <alternativeName>
        <fullName evidence="4">TdRPase</fullName>
    </alternativeName>
</protein>
<organism evidence="6 7">
    <name type="scientific">Roseateles saccharophilus</name>
    <name type="common">Pseudomonas saccharophila</name>
    <dbReference type="NCBI Taxonomy" id="304"/>
    <lineage>
        <taxon>Bacteria</taxon>
        <taxon>Pseudomonadati</taxon>
        <taxon>Pseudomonadota</taxon>
        <taxon>Betaproteobacteria</taxon>
        <taxon>Burkholderiales</taxon>
        <taxon>Sphaerotilaceae</taxon>
        <taxon>Roseateles</taxon>
    </lineage>
</organism>
<dbReference type="PANTHER" id="PTHR10515:SF0">
    <property type="entry name" value="THYMIDINE PHOSPHORYLASE"/>
    <property type="match status" value="1"/>
</dbReference>
<dbReference type="InterPro" id="IPR017872">
    <property type="entry name" value="Pyrmidine_PPase_CS"/>
</dbReference>
<dbReference type="GO" id="GO:0009032">
    <property type="term" value="F:thymidine phosphorylase activity"/>
    <property type="evidence" value="ECO:0007669"/>
    <property type="project" value="UniProtKB-UniRule"/>
</dbReference>
<evidence type="ECO:0000256" key="2">
    <source>
        <dbReference type="ARBA" id="ARBA00022679"/>
    </source>
</evidence>
<dbReference type="Gene3D" id="3.90.1170.30">
    <property type="entry name" value="Pyrimidine nucleoside phosphorylase-like, C-terminal domain"/>
    <property type="match status" value="1"/>
</dbReference>
<keyword evidence="7" id="KW-1185">Reference proteome</keyword>